<keyword evidence="2" id="KW-1185">Reference proteome</keyword>
<evidence type="ECO:0008006" key="3">
    <source>
        <dbReference type="Google" id="ProtNLM"/>
    </source>
</evidence>
<dbReference type="EMBL" id="JABTTQ020001788">
    <property type="protein sequence ID" value="KAK6128255.1"/>
    <property type="molecule type" value="Genomic_DNA"/>
</dbReference>
<gene>
    <name evidence="1" type="ORF">DH2020_038002</name>
</gene>
<dbReference type="SUPFAM" id="SSF56672">
    <property type="entry name" value="DNA/RNA polymerases"/>
    <property type="match status" value="1"/>
</dbReference>
<name>A0ABR0UZT4_REHGL</name>
<comment type="caution">
    <text evidence="1">The sequence shown here is derived from an EMBL/GenBank/DDBJ whole genome shotgun (WGS) entry which is preliminary data.</text>
</comment>
<dbReference type="PANTHER" id="PTHR33116">
    <property type="entry name" value="REVERSE TRANSCRIPTASE ZINC-BINDING DOMAIN-CONTAINING PROTEIN-RELATED-RELATED"/>
    <property type="match status" value="1"/>
</dbReference>
<dbReference type="InterPro" id="IPR043502">
    <property type="entry name" value="DNA/RNA_pol_sf"/>
</dbReference>
<dbReference type="Proteomes" id="UP001318860">
    <property type="component" value="Unassembled WGS sequence"/>
</dbReference>
<organism evidence="1 2">
    <name type="scientific">Rehmannia glutinosa</name>
    <name type="common">Chinese foxglove</name>
    <dbReference type="NCBI Taxonomy" id="99300"/>
    <lineage>
        <taxon>Eukaryota</taxon>
        <taxon>Viridiplantae</taxon>
        <taxon>Streptophyta</taxon>
        <taxon>Embryophyta</taxon>
        <taxon>Tracheophyta</taxon>
        <taxon>Spermatophyta</taxon>
        <taxon>Magnoliopsida</taxon>
        <taxon>eudicotyledons</taxon>
        <taxon>Gunneridae</taxon>
        <taxon>Pentapetalae</taxon>
        <taxon>asterids</taxon>
        <taxon>lamiids</taxon>
        <taxon>Lamiales</taxon>
        <taxon>Orobanchaceae</taxon>
        <taxon>Rehmannieae</taxon>
        <taxon>Rehmannia</taxon>
    </lineage>
</organism>
<evidence type="ECO:0000313" key="2">
    <source>
        <dbReference type="Proteomes" id="UP001318860"/>
    </source>
</evidence>
<reference evidence="1 2" key="1">
    <citation type="journal article" date="2021" name="Comput. Struct. Biotechnol. J.">
        <title>De novo genome assembly of the potent medicinal plant Rehmannia glutinosa using nanopore technology.</title>
        <authorList>
            <person name="Ma L."/>
            <person name="Dong C."/>
            <person name="Song C."/>
            <person name="Wang X."/>
            <person name="Zheng X."/>
            <person name="Niu Y."/>
            <person name="Chen S."/>
            <person name="Feng W."/>
        </authorList>
    </citation>
    <scope>NUCLEOTIDE SEQUENCE [LARGE SCALE GENOMIC DNA]</scope>
    <source>
        <strain evidence="1">DH-2019</strain>
    </source>
</reference>
<proteinExistence type="predicted"/>
<accession>A0ABR0UZT4</accession>
<protein>
    <recommendedName>
        <fullName evidence="3">Reverse transcriptase</fullName>
    </recommendedName>
</protein>
<sequence>MFWKQRSRNNWLQHGDRNTPYFHAQASRRKKINTINGLASKQGDYCTDPLAMGEIITDYFAEIFTSNHPPNSEIEQIMDCVEPKVDENKNRLLCEPFDAKAVKKALFDMAPDKAPGPDGLMAQFFQKYWAIVGDDITAEHRASNRGYAALKLDMSKAYDRVEWSFLEAIMKHLGFDTKWISLTLECVKHHLETKWIIWVRIAPRCRPLSHLFFADDSLIFCRAIELECDRIANILTSYEKASGQLINYEKSVITFSPNTKPEVVNYFKNAFKLSVVQGHEMYLGLPTFSLRSKRLQFGYLKDRILKKIAGWGGKIFSEGGKEILIKAVLQSIPTYAMSCFRIPQAICDEIEGACANFWWGMEGGLKKITLDEVV</sequence>
<dbReference type="PANTHER" id="PTHR33116:SF86">
    <property type="entry name" value="REVERSE TRANSCRIPTASE DOMAIN-CONTAINING PROTEIN"/>
    <property type="match status" value="1"/>
</dbReference>
<evidence type="ECO:0000313" key="1">
    <source>
        <dbReference type="EMBL" id="KAK6128255.1"/>
    </source>
</evidence>